<evidence type="ECO:0000313" key="2">
    <source>
        <dbReference type="EMBL" id="KWV46260.1"/>
    </source>
</evidence>
<evidence type="ECO:0000313" key="3">
    <source>
        <dbReference type="Proteomes" id="UP000057737"/>
    </source>
</evidence>
<dbReference type="Proteomes" id="UP000057737">
    <property type="component" value="Unassembled WGS sequence"/>
</dbReference>
<dbReference type="EMBL" id="LNCU01000117">
    <property type="protein sequence ID" value="KWV46260.1"/>
    <property type="molecule type" value="Genomic_DNA"/>
</dbReference>
<accession>A0A109JC83</accession>
<dbReference type="PANTHER" id="PTHR34700:SF4">
    <property type="entry name" value="PHAGE-LIKE ELEMENT PBSX PROTEIN XKDP"/>
    <property type="match status" value="1"/>
</dbReference>
<dbReference type="AlphaFoldDB" id="A0A109JC83"/>
<proteinExistence type="predicted"/>
<keyword evidence="3" id="KW-1185">Reference proteome</keyword>
<dbReference type="PANTHER" id="PTHR34700">
    <property type="entry name" value="POTASSIUM BINDING PROTEIN KBP"/>
    <property type="match status" value="1"/>
</dbReference>
<dbReference type="InterPro" id="IPR052196">
    <property type="entry name" value="Bact_Kbp"/>
</dbReference>
<dbReference type="Pfam" id="PF01476">
    <property type="entry name" value="LysM"/>
    <property type="match status" value="1"/>
</dbReference>
<feature type="domain" description="LysM" evidence="1">
    <location>
        <begin position="215"/>
        <end position="264"/>
    </location>
</feature>
<dbReference type="Gene3D" id="3.10.350.10">
    <property type="entry name" value="LysM domain"/>
    <property type="match status" value="1"/>
</dbReference>
<reference evidence="2 3" key="1">
    <citation type="submission" date="2015-11" db="EMBL/GenBank/DDBJ databases">
        <title>Draft Genome Sequence of the Strain BR 10303 (Bradyrhizobium sp.) isolated from nodules of Centrolobium paraense.</title>
        <authorList>
            <person name="Zelli J.E."/>
            <person name="Simoes-Araujo J.L."/>
            <person name="Barauna A.C."/>
            <person name="Silva K."/>
        </authorList>
    </citation>
    <scope>NUCLEOTIDE SEQUENCE [LARGE SCALE GENOMIC DNA]</scope>
    <source>
        <strain evidence="2 3">BR 10303</strain>
    </source>
</reference>
<gene>
    <name evidence="2" type="ORF">AS156_21390</name>
</gene>
<sequence>MTALVAGGIAALIFGMRQTGQMPLIGAQRMASASVASAPDRDTTTLTKAQAETAALANALAEPSATPAGVPEFDVVNVEPTGEAVVAGHTTPGATVELLRNGEVHDQAVADKSGQFVMVPRPLPPGNHDLTLRIRRDGKDVTSTQRVAVAIAPTAKDGPMVARMTPDRQIKALARSAAAAGRMTIGGIAPQLAAANAAIVPDVGSPSAVVGPRIGTTTVSRGDSLWRISHRTLGAGQRYALIYRANKQQIRNPNLIYPGQVFVLPTQ</sequence>
<evidence type="ECO:0000259" key="1">
    <source>
        <dbReference type="PROSITE" id="PS51782"/>
    </source>
</evidence>
<dbReference type="CDD" id="cd00118">
    <property type="entry name" value="LysM"/>
    <property type="match status" value="1"/>
</dbReference>
<dbReference type="SUPFAM" id="SSF54106">
    <property type="entry name" value="LysM domain"/>
    <property type="match status" value="1"/>
</dbReference>
<dbReference type="PROSITE" id="PS51782">
    <property type="entry name" value="LYSM"/>
    <property type="match status" value="1"/>
</dbReference>
<name>A0A109JC83_9BRAD</name>
<organism evidence="2 3">
    <name type="scientific">Bradyrhizobium macuxiense</name>
    <dbReference type="NCBI Taxonomy" id="1755647"/>
    <lineage>
        <taxon>Bacteria</taxon>
        <taxon>Pseudomonadati</taxon>
        <taxon>Pseudomonadota</taxon>
        <taxon>Alphaproteobacteria</taxon>
        <taxon>Hyphomicrobiales</taxon>
        <taxon>Nitrobacteraceae</taxon>
        <taxon>Bradyrhizobium</taxon>
    </lineage>
</organism>
<protein>
    <recommendedName>
        <fullName evidence="1">LysM domain-containing protein</fullName>
    </recommendedName>
</protein>
<dbReference type="SMART" id="SM00257">
    <property type="entry name" value="LysM"/>
    <property type="match status" value="1"/>
</dbReference>
<dbReference type="InterPro" id="IPR018392">
    <property type="entry name" value="LysM"/>
</dbReference>
<comment type="caution">
    <text evidence="2">The sequence shown here is derived from an EMBL/GenBank/DDBJ whole genome shotgun (WGS) entry which is preliminary data.</text>
</comment>
<dbReference type="InterPro" id="IPR036779">
    <property type="entry name" value="LysM_dom_sf"/>
</dbReference>